<evidence type="ECO:0000313" key="2">
    <source>
        <dbReference type="Proteomes" id="UP001451571"/>
    </source>
</evidence>
<dbReference type="Pfam" id="PF14070">
    <property type="entry name" value="YjfB_motility"/>
    <property type="match status" value="1"/>
</dbReference>
<reference evidence="1 2" key="1">
    <citation type="submission" date="2024-02" db="EMBL/GenBank/DDBJ databases">
        <title>Bacterial strain from lacustrine sediment.</title>
        <authorList>
            <person name="Petit C."/>
            <person name="Fadhlaoui K."/>
        </authorList>
    </citation>
    <scope>NUCLEOTIDE SEQUENCE [LARGE SCALE GENOMIC DNA]</scope>
    <source>
        <strain evidence="1 2">IPX-CK</strain>
    </source>
</reference>
<sequence length="62" mass="6542">MDIPALSMALAQTQTISDVGITMLSKSLDSMETGGDAMIDMMNSSMELSVNPAIGSNIDLYI</sequence>
<dbReference type="InterPro" id="IPR025906">
    <property type="entry name" value="YjfB_motility"/>
</dbReference>
<proteinExistence type="predicted"/>
<gene>
    <name evidence="1" type="ORF">V6984_19095</name>
</gene>
<dbReference type="RefSeq" id="WP_342757188.1">
    <property type="nucleotide sequence ID" value="NZ_CP146256.1"/>
</dbReference>
<accession>A0ABZ3ETP8</accession>
<organism evidence="1 2">
    <name type="scientific">Kineothrix sedimenti</name>
    <dbReference type="NCBI Taxonomy" id="3123317"/>
    <lineage>
        <taxon>Bacteria</taxon>
        <taxon>Bacillati</taxon>
        <taxon>Bacillota</taxon>
        <taxon>Clostridia</taxon>
        <taxon>Lachnospirales</taxon>
        <taxon>Lachnospiraceae</taxon>
        <taxon>Kineothrix</taxon>
    </lineage>
</organism>
<keyword evidence="2" id="KW-1185">Reference proteome</keyword>
<dbReference type="EMBL" id="CP146256">
    <property type="protein sequence ID" value="XAH73584.1"/>
    <property type="molecule type" value="Genomic_DNA"/>
</dbReference>
<protein>
    <submittedName>
        <fullName evidence="1">YjfB family protein</fullName>
    </submittedName>
</protein>
<name>A0ABZ3ETP8_9FIRM</name>
<dbReference type="Proteomes" id="UP001451571">
    <property type="component" value="Chromosome"/>
</dbReference>
<evidence type="ECO:0000313" key="1">
    <source>
        <dbReference type="EMBL" id="XAH73584.1"/>
    </source>
</evidence>